<gene>
    <name evidence="3" type="ORF">DdX_11502</name>
</gene>
<evidence type="ECO:0000313" key="3">
    <source>
        <dbReference type="EMBL" id="KAI1709104.1"/>
    </source>
</evidence>
<name>A0AAD4MWS2_9BILA</name>
<evidence type="ECO:0000256" key="1">
    <source>
        <dbReference type="SAM" id="Phobius"/>
    </source>
</evidence>
<accession>A0AAD4MWS2</accession>
<organism evidence="3 4">
    <name type="scientific">Ditylenchus destructor</name>
    <dbReference type="NCBI Taxonomy" id="166010"/>
    <lineage>
        <taxon>Eukaryota</taxon>
        <taxon>Metazoa</taxon>
        <taxon>Ecdysozoa</taxon>
        <taxon>Nematoda</taxon>
        <taxon>Chromadorea</taxon>
        <taxon>Rhabditida</taxon>
        <taxon>Tylenchina</taxon>
        <taxon>Tylenchomorpha</taxon>
        <taxon>Sphaerularioidea</taxon>
        <taxon>Anguinidae</taxon>
        <taxon>Anguininae</taxon>
        <taxon>Ditylenchus</taxon>
    </lineage>
</organism>
<keyword evidence="1" id="KW-0812">Transmembrane</keyword>
<reference evidence="3" key="1">
    <citation type="submission" date="2022-01" db="EMBL/GenBank/DDBJ databases">
        <title>Genome Sequence Resource for Two Populations of Ditylenchus destructor, the Migratory Endoparasitic Phytonematode.</title>
        <authorList>
            <person name="Zhang H."/>
            <person name="Lin R."/>
            <person name="Xie B."/>
        </authorList>
    </citation>
    <scope>NUCLEOTIDE SEQUENCE</scope>
    <source>
        <strain evidence="3">BazhouSP</strain>
    </source>
</reference>
<evidence type="ECO:0000256" key="2">
    <source>
        <dbReference type="SAM" id="SignalP"/>
    </source>
</evidence>
<dbReference type="AlphaFoldDB" id="A0AAD4MWS2"/>
<protein>
    <submittedName>
        <fullName evidence="3">Uncharacterized protein</fullName>
    </submittedName>
</protein>
<keyword evidence="4" id="KW-1185">Reference proteome</keyword>
<sequence length="94" mass="10007">MATKMFLLVLTISYFSLYVCGPPPGWDPTQALNQAVQKSSQNYNNTLIAIVVVILVVCGCVGIGNNPTLTADGGARSAADARFTLPSEFRREAA</sequence>
<feature type="signal peptide" evidence="2">
    <location>
        <begin position="1"/>
        <end position="21"/>
    </location>
</feature>
<dbReference type="EMBL" id="JAKKPZ010000032">
    <property type="protein sequence ID" value="KAI1709104.1"/>
    <property type="molecule type" value="Genomic_DNA"/>
</dbReference>
<keyword evidence="2" id="KW-0732">Signal</keyword>
<keyword evidence="1" id="KW-1133">Transmembrane helix</keyword>
<feature type="chain" id="PRO_5042000312" evidence="2">
    <location>
        <begin position="22"/>
        <end position="94"/>
    </location>
</feature>
<proteinExistence type="predicted"/>
<evidence type="ECO:0000313" key="4">
    <source>
        <dbReference type="Proteomes" id="UP001201812"/>
    </source>
</evidence>
<feature type="transmembrane region" description="Helical" evidence="1">
    <location>
        <begin position="47"/>
        <end position="66"/>
    </location>
</feature>
<comment type="caution">
    <text evidence="3">The sequence shown here is derived from an EMBL/GenBank/DDBJ whole genome shotgun (WGS) entry which is preliminary data.</text>
</comment>
<keyword evidence="1" id="KW-0472">Membrane</keyword>
<dbReference type="Proteomes" id="UP001201812">
    <property type="component" value="Unassembled WGS sequence"/>
</dbReference>